<proteinExistence type="predicted"/>
<accession>A0A212JPC7</accession>
<dbReference type="AlphaFoldDB" id="A0A212JPC7"/>
<dbReference type="EMBL" id="FLUP01000001">
    <property type="protein sequence ID" value="SBW01293.1"/>
    <property type="molecule type" value="Genomic_DNA"/>
</dbReference>
<reference evidence="1" key="1">
    <citation type="submission" date="2016-04" db="EMBL/GenBank/DDBJ databases">
        <authorList>
            <person name="Evans L.H."/>
            <person name="Alamgir A."/>
            <person name="Owens N."/>
            <person name="Weber N.D."/>
            <person name="Virtaneva K."/>
            <person name="Barbian K."/>
            <person name="Babar A."/>
            <person name="Rosenke K."/>
        </authorList>
    </citation>
    <scope>NUCLEOTIDE SEQUENCE</scope>
    <source>
        <strain evidence="1">92-2</strain>
    </source>
</reference>
<protein>
    <submittedName>
        <fullName evidence="1">Uncharacterized protein</fullName>
    </submittedName>
</protein>
<sequence>MSAFERSGKAGIGYVFRRAAGLRPSGAEVSPSGEVWDACPARGKGDRLWGCAPPF</sequence>
<name>A0A212JPC7_9BACT</name>
<evidence type="ECO:0000313" key="1">
    <source>
        <dbReference type="EMBL" id="SBW01293.1"/>
    </source>
</evidence>
<organism evidence="1">
    <name type="scientific">uncultured Desulfovibrio sp</name>
    <dbReference type="NCBI Taxonomy" id="167968"/>
    <lineage>
        <taxon>Bacteria</taxon>
        <taxon>Pseudomonadati</taxon>
        <taxon>Thermodesulfobacteriota</taxon>
        <taxon>Desulfovibrionia</taxon>
        <taxon>Desulfovibrionales</taxon>
        <taxon>Desulfovibrionaceae</taxon>
        <taxon>Desulfovibrio</taxon>
        <taxon>environmental samples</taxon>
    </lineage>
</organism>
<gene>
    <name evidence="1" type="ORF">KM92DES2_11472</name>
</gene>